<proteinExistence type="predicted"/>
<dbReference type="PANTHER" id="PTHR37550:SF3">
    <property type="entry name" value="ANTITOXIN VAPB1"/>
    <property type="match status" value="1"/>
</dbReference>
<accession>A0A1S8CSW8</accession>
<gene>
    <name evidence="3" type="ORF">BKE30_10685</name>
</gene>
<evidence type="ECO:0000259" key="2">
    <source>
        <dbReference type="PROSITE" id="PS51740"/>
    </source>
</evidence>
<dbReference type="AlphaFoldDB" id="A0A1S8CSW8"/>
<dbReference type="PANTHER" id="PTHR37550">
    <property type="entry name" value="ANTITOXIN VAPB1"/>
    <property type="match status" value="1"/>
</dbReference>
<comment type="caution">
    <text evidence="3">The sequence shown here is derived from an EMBL/GenBank/DDBJ whole genome shotgun (WGS) entry which is preliminary data.</text>
</comment>
<dbReference type="InterPro" id="IPR007159">
    <property type="entry name" value="SpoVT-AbrB_dom"/>
</dbReference>
<dbReference type="InterPro" id="IPR051734">
    <property type="entry name" value="VapB_TA_antitoxins"/>
</dbReference>
<dbReference type="Gene3D" id="2.10.260.10">
    <property type="match status" value="1"/>
</dbReference>
<evidence type="ECO:0000313" key="4">
    <source>
        <dbReference type="Proteomes" id="UP000192132"/>
    </source>
</evidence>
<dbReference type="RefSeq" id="WP_076878591.1">
    <property type="nucleotide sequence ID" value="NZ_MLCN01000028.1"/>
</dbReference>
<protein>
    <submittedName>
        <fullName evidence="3">Antitoxin</fullName>
    </submittedName>
</protein>
<evidence type="ECO:0000256" key="1">
    <source>
        <dbReference type="PROSITE-ProRule" id="PRU01076"/>
    </source>
</evidence>
<evidence type="ECO:0000313" key="3">
    <source>
        <dbReference type="EMBL" id="ONG38940.1"/>
    </source>
</evidence>
<dbReference type="Proteomes" id="UP000192132">
    <property type="component" value="Unassembled WGS sequence"/>
</dbReference>
<keyword evidence="4" id="KW-1185">Reference proteome</keyword>
<dbReference type="PROSITE" id="PS51740">
    <property type="entry name" value="SPOVT_ABRB"/>
    <property type="match status" value="1"/>
</dbReference>
<dbReference type="GO" id="GO:0003677">
    <property type="term" value="F:DNA binding"/>
    <property type="evidence" value="ECO:0007669"/>
    <property type="project" value="UniProtKB-UniRule"/>
</dbReference>
<feature type="domain" description="SpoVT-AbrB" evidence="2">
    <location>
        <begin position="4"/>
        <end position="46"/>
    </location>
</feature>
<sequence length="76" mass="8695">MIVTSVFTNNRSQAVRLPSSVRFSPTVQQVYVRQVGVDRVISPVGQTWDSFFDDPNLTVTDDFERGDQVQSIREQF</sequence>
<name>A0A1S8CSW8_9GAMM</name>
<dbReference type="NCBIfam" id="NF040493">
    <property type="entry name" value="TA_anti_VapB"/>
    <property type="match status" value="1"/>
</dbReference>
<dbReference type="EMBL" id="MLCN01000028">
    <property type="protein sequence ID" value="ONG38940.1"/>
    <property type="molecule type" value="Genomic_DNA"/>
</dbReference>
<keyword evidence="1" id="KW-0238">DNA-binding</keyword>
<dbReference type="InterPro" id="IPR047976">
    <property type="entry name" value="Anti_VapB2-like"/>
</dbReference>
<dbReference type="STRING" id="1907941.BKE30_10685"/>
<reference evidence="3 4" key="1">
    <citation type="submission" date="2016-10" db="EMBL/GenBank/DDBJ databases">
        <title>Draft Genome sequence of Alkanindiges sp. strain H1.</title>
        <authorList>
            <person name="Subhash Y."/>
            <person name="Lee S."/>
        </authorList>
    </citation>
    <scope>NUCLEOTIDE SEQUENCE [LARGE SCALE GENOMIC DNA]</scope>
    <source>
        <strain evidence="3 4">H1</strain>
    </source>
</reference>
<organism evidence="3 4">
    <name type="scientific">Alkanindiges hydrocarboniclasticus</name>
    <dbReference type="NCBI Taxonomy" id="1907941"/>
    <lineage>
        <taxon>Bacteria</taxon>
        <taxon>Pseudomonadati</taxon>
        <taxon>Pseudomonadota</taxon>
        <taxon>Gammaproteobacteria</taxon>
        <taxon>Moraxellales</taxon>
        <taxon>Moraxellaceae</taxon>
        <taxon>Alkanindiges</taxon>
    </lineage>
</organism>